<reference evidence="2" key="2">
    <citation type="submission" date="2022-03" db="EMBL/GenBank/DDBJ databases">
        <title>Draft title - Genomic analysis of global carrot germplasm unveils the trajectory of domestication and the origin of high carotenoid orange carrot.</title>
        <authorList>
            <person name="Iorizzo M."/>
            <person name="Ellison S."/>
            <person name="Senalik D."/>
            <person name="Macko-Podgorni A."/>
            <person name="Grzebelus D."/>
            <person name="Bostan H."/>
            <person name="Rolling W."/>
            <person name="Curaba J."/>
            <person name="Simon P."/>
        </authorList>
    </citation>
    <scope>NUCLEOTIDE SEQUENCE</scope>
    <source>
        <tissue evidence="2">Leaf</tissue>
    </source>
</reference>
<dbReference type="EMBL" id="CP093344">
    <property type="protein sequence ID" value="WOG87548.1"/>
    <property type="molecule type" value="Genomic_DNA"/>
</dbReference>
<evidence type="ECO:0000313" key="3">
    <source>
        <dbReference type="Proteomes" id="UP000077755"/>
    </source>
</evidence>
<dbReference type="Gramene" id="KZN05187">
    <property type="protein sequence ID" value="KZN05187"/>
    <property type="gene ID" value="DCAR_006024"/>
</dbReference>
<organism evidence="2 3">
    <name type="scientific">Daucus carota subsp. sativus</name>
    <name type="common">Carrot</name>
    <dbReference type="NCBI Taxonomy" id="79200"/>
    <lineage>
        <taxon>Eukaryota</taxon>
        <taxon>Viridiplantae</taxon>
        <taxon>Streptophyta</taxon>
        <taxon>Embryophyta</taxon>
        <taxon>Tracheophyta</taxon>
        <taxon>Spermatophyta</taxon>
        <taxon>Magnoliopsida</taxon>
        <taxon>eudicotyledons</taxon>
        <taxon>Gunneridae</taxon>
        <taxon>Pentapetalae</taxon>
        <taxon>asterids</taxon>
        <taxon>campanulids</taxon>
        <taxon>Apiales</taxon>
        <taxon>Apiaceae</taxon>
        <taxon>Apioideae</taxon>
        <taxon>Scandiceae</taxon>
        <taxon>Daucinae</taxon>
        <taxon>Daucus</taxon>
        <taxon>Daucus sect. Daucus</taxon>
    </lineage>
</organism>
<protein>
    <submittedName>
        <fullName evidence="2">Uncharacterized protein</fullName>
    </submittedName>
</protein>
<evidence type="ECO:0000313" key="2">
    <source>
        <dbReference type="EMBL" id="WOG87548.1"/>
    </source>
</evidence>
<proteinExistence type="predicted"/>
<gene>
    <name evidence="2" type="ORF">DCAR_0206776</name>
</gene>
<reference evidence="2" key="1">
    <citation type="journal article" date="2016" name="Nat. Genet.">
        <title>A high-quality carrot genome assembly provides new insights into carotenoid accumulation and asterid genome evolution.</title>
        <authorList>
            <person name="Iorizzo M."/>
            <person name="Ellison S."/>
            <person name="Senalik D."/>
            <person name="Zeng P."/>
            <person name="Satapoomin P."/>
            <person name="Huang J."/>
            <person name="Bowman M."/>
            <person name="Iovene M."/>
            <person name="Sanseverino W."/>
            <person name="Cavagnaro P."/>
            <person name="Yildiz M."/>
            <person name="Macko-Podgorni A."/>
            <person name="Moranska E."/>
            <person name="Grzebelus E."/>
            <person name="Grzebelus D."/>
            <person name="Ashrafi H."/>
            <person name="Zheng Z."/>
            <person name="Cheng S."/>
            <person name="Spooner D."/>
            <person name="Van Deynze A."/>
            <person name="Simon P."/>
        </authorList>
    </citation>
    <scope>NUCLEOTIDE SEQUENCE</scope>
    <source>
        <tissue evidence="2">Leaf</tissue>
    </source>
</reference>
<dbReference type="Proteomes" id="UP000077755">
    <property type="component" value="Chromosome 2"/>
</dbReference>
<feature type="region of interest" description="Disordered" evidence="1">
    <location>
        <begin position="55"/>
        <end position="77"/>
    </location>
</feature>
<feature type="compositionally biased region" description="Gly residues" evidence="1">
    <location>
        <begin position="55"/>
        <end position="67"/>
    </location>
</feature>
<sequence length="77" mass="7343">MAVATCLRPIARRNKAYRGQIKAQIFESLAVALVAIASKAGEALTKVKLEAGGGAGGGGGGGAGGGGDNEKAGSGSD</sequence>
<accession>A0A161Y6Y2</accession>
<evidence type="ECO:0000256" key="1">
    <source>
        <dbReference type="SAM" id="MobiDB-lite"/>
    </source>
</evidence>
<name>A0A161Y6Y2_DAUCS</name>
<dbReference type="AlphaFoldDB" id="A0A161Y6Y2"/>
<keyword evidence="3" id="KW-1185">Reference proteome</keyword>